<gene>
    <name evidence="2" type="ORF">PBIL07802_LOCUS13799</name>
</gene>
<feature type="region of interest" description="Disordered" evidence="1">
    <location>
        <begin position="714"/>
        <end position="744"/>
    </location>
</feature>
<feature type="region of interest" description="Disordered" evidence="1">
    <location>
        <begin position="82"/>
        <end position="105"/>
    </location>
</feature>
<reference evidence="2" key="1">
    <citation type="submission" date="2021-01" db="EMBL/GenBank/DDBJ databases">
        <authorList>
            <person name="Corre E."/>
            <person name="Pelletier E."/>
            <person name="Niang G."/>
            <person name="Scheremetjew M."/>
            <person name="Finn R."/>
            <person name="Kale V."/>
            <person name="Holt S."/>
            <person name="Cochrane G."/>
            <person name="Meng A."/>
            <person name="Brown T."/>
            <person name="Cohen L."/>
        </authorList>
    </citation>
    <scope>NUCLEOTIDE SEQUENCE</scope>
    <source>
        <strain evidence="2">NIES-2562</strain>
    </source>
</reference>
<feature type="region of interest" description="Disordered" evidence="1">
    <location>
        <begin position="141"/>
        <end position="164"/>
    </location>
</feature>
<feature type="region of interest" description="Disordered" evidence="1">
    <location>
        <begin position="202"/>
        <end position="251"/>
    </location>
</feature>
<feature type="region of interest" description="Disordered" evidence="1">
    <location>
        <begin position="316"/>
        <end position="348"/>
    </location>
</feature>
<dbReference type="EMBL" id="HBIB01021275">
    <property type="protein sequence ID" value="CAE0251575.1"/>
    <property type="molecule type" value="Transcribed_RNA"/>
</dbReference>
<feature type="compositionally biased region" description="Basic and acidic residues" evidence="1">
    <location>
        <begin position="794"/>
        <end position="808"/>
    </location>
</feature>
<feature type="compositionally biased region" description="Basic and acidic residues" evidence="1">
    <location>
        <begin position="207"/>
        <end position="230"/>
    </location>
</feature>
<evidence type="ECO:0000256" key="1">
    <source>
        <dbReference type="SAM" id="MobiDB-lite"/>
    </source>
</evidence>
<feature type="region of interest" description="Disordered" evidence="1">
    <location>
        <begin position="790"/>
        <end position="819"/>
    </location>
</feature>
<proteinExistence type="predicted"/>
<accession>A0A7S3G5U8</accession>
<sequence>MVSGEKEWTGRSLRLLRDAVSSQSASKWSEVTARCHLTWEESCSIPWDIWKQKGDREVQQRLWLAQYFGSLARSFLEAEPLGPESGRVGSGGKREAATGNAGGDDLAAERSFTERPLPFPFSFFSAPLPEYAPPLASVMERREGEEAEATTESSRRRDAVGTQEQDRQYRYLVGAVHHWVQCQQKGVPQAMLDQIEAVQAQRASGLHAEEEKEFSDLEGKEHPNQRRETDAPPPQENGGSKGDSDAARTPSSLSLHPCQVLGCFVEQCCFVFTYFFSCQSEDRERLLTAAERVQRLTGDLLESVMSSNQTLLHLESRGEKIPSPPISPRGRAYGENKDDTPPPPSCYDSSHQWVVVPGTGRKDLAPQVERIFRSEHYCFETDIRPFTILPRAHLCIFSEVVQTMVRFQLRGILESVQTAKEENEERERIYGSTTWVKLTESSINVSQAYLRSLRWSKNQTGYHLAPHLLRMSQTLRGDLLDMDPKEVDTLLGWGEGTASVVRDVCQEILQIVNAMVGERAKACVSPVQLGAFWVFGTSLVGFTKEEVLRIAFDDERKKKDFAEWCDWLKVHFQTHQVLSFLELVPVEDPDALLEVALCFGAAEWPLHANVKWGGEFLSAWMGVYGRLRRWIRLWCQKPISAALHHACAPGTAGKETLWNLFESDMTKEWSQELRSLAWLGHRAGVRDGLFFQALETASDAYELWRTKEREEDEYVEGEYPSRKREEGEGRERGSKTKEEHLRDVEHRAQRRKRIKWERELVVLFGTGLSLPEDDEKAAATSPYTEWASLLKRRQGGDATREREPRMPDEQSQQDPSLSPVEARLQDQLNTWKTAMFKYCAGVMETLGKDPLHGRYISRLNEEIQALVNDVCKDLWCGVPPSYWIGPYVLDRLCDIITLVDMDQVGRVEVPLPPCFLRLMDTCYGNTDFAQFQHLADVESLQRRKFQDVARWLSQKAQSRGGGLSFFLH</sequence>
<protein>
    <submittedName>
        <fullName evidence="2">Uncharacterized protein</fullName>
    </submittedName>
</protein>
<dbReference type="AlphaFoldDB" id="A0A7S3G5U8"/>
<feature type="compositionally biased region" description="Basic and acidic residues" evidence="1">
    <location>
        <begin position="719"/>
        <end position="744"/>
    </location>
</feature>
<evidence type="ECO:0000313" key="2">
    <source>
        <dbReference type="EMBL" id="CAE0251575.1"/>
    </source>
</evidence>
<organism evidence="2">
    <name type="scientific">Palpitomonas bilix</name>
    <dbReference type="NCBI Taxonomy" id="652834"/>
    <lineage>
        <taxon>Eukaryota</taxon>
        <taxon>Eukaryota incertae sedis</taxon>
    </lineage>
</organism>
<feature type="compositionally biased region" description="Basic and acidic residues" evidence="1">
    <location>
        <begin position="153"/>
        <end position="164"/>
    </location>
</feature>
<name>A0A7S3G5U8_9EUKA</name>